<name>A0ABW9JPF8_9SPHI</name>
<evidence type="ECO:0000313" key="1">
    <source>
        <dbReference type="EMBL" id="MFN0293148.1"/>
    </source>
</evidence>
<evidence type="ECO:0000313" key="2">
    <source>
        <dbReference type="Proteomes" id="UP001517367"/>
    </source>
</evidence>
<gene>
    <name evidence="1" type="ORF">E5L68_017280</name>
</gene>
<dbReference type="RefSeq" id="WP_138728836.1">
    <property type="nucleotide sequence ID" value="NZ_SRMP02000045.1"/>
</dbReference>
<proteinExistence type="predicted"/>
<keyword evidence="2" id="KW-1185">Reference proteome</keyword>
<organism evidence="1 2">
    <name type="scientific">Pedobacter helvus</name>
    <dbReference type="NCBI Taxonomy" id="2563444"/>
    <lineage>
        <taxon>Bacteria</taxon>
        <taxon>Pseudomonadati</taxon>
        <taxon>Bacteroidota</taxon>
        <taxon>Sphingobacteriia</taxon>
        <taxon>Sphingobacteriales</taxon>
        <taxon>Sphingobacteriaceae</taxon>
        <taxon>Pedobacter</taxon>
    </lineage>
</organism>
<comment type="caution">
    <text evidence="1">The sequence shown here is derived from an EMBL/GenBank/DDBJ whole genome shotgun (WGS) entry which is preliminary data.</text>
</comment>
<reference evidence="1 2" key="1">
    <citation type="submission" date="2024-12" db="EMBL/GenBank/DDBJ databases">
        <authorList>
            <person name="Hu S."/>
        </authorList>
    </citation>
    <scope>NUCLEOTIDE SEQUENCE [LARGE SCALE GENOMIC DNA]</scope>
    <source>
        <strain evidence="1 2">P-25</strain>
    </source>
</reference>
<dbReference type="Proteomes" id="UP001517367">
    <property type="component" value="Unassembled WGS sequence"/>
</dbReference>
<protein>
    <submittedName>
        <fullName evidence="1">Uncharacterized protein</fullName>
    </submittedName>
</protein>
<accession>A0ABW9JPF8</accession>
<sequence>MLWPNWFHFRKAPFLKGGIDYRKSFGKILLYDNFQSNGYYVDNPQKFFLKRKDNKTINWFSGDENFFADLYEHHELIRDELRSIASKNVLKNLAKIQDAKIILNIRRGKDFKDAQSAKDFTTKGAIRTPLNWFINTLKQIREVAGKDIPALIISDGNATDLKEILSLPNIALANTSSALADLLLLSKAKIILGSGGSSFTAWGSFLSKAITLTIPGQSLQWFKVSKDINQHLVDVYSPESPNEEHLDKIKKIIFSELSE</sequence>
<dbReference type="EMBL" id="SRMP02000045">
    <property type="protein sequence ID" value="MFN0293148.1"/>
    <property type="molecule type" value="Genomic_DNA"/>
</dbReference>